<protein>
    <submittedName>
        <fullName evidence="1">Uncharacterized protein</fullName>
    </submittedName>
</protein>
<accession>X1AT60</accession>
<gene>
    <name evidence="1" type="ORF">S01H4_36369</name>
</gene>
<dbReference type="AlphaFoldDB" id="X1AT60"/>
<organism evidence="1">
    <name type="scientific">marine sediment metagenome</name>
    <dbReference type="NCBI Taxonomy" id="412755"/>
    <lineage>
        <taxon>unclassified sequences</taxon>
        <taxon>metagenomes</taxon>
        <taxon>ecological metagenomes</taxon>
    </lineage>
</organism>
<comment type="caution">
    <text evidence="1">The sequence shown here is derived from an EMBL/GenBank/DDBJ whole genome shotgun (WGS) entry which is preliminary data.</text>
</comment>
<name>X1AT60_9ZZZZ</name>
<sequence>MSIEMDSTNAIIYLDINNNAPLIKFWYPYNLPEKYQKDIVEECVSIISGDPTFIPEVLLIFPIPHLKIKVLIKYFKREGTTNEEGISKSAIIFLFAEENDQIYYRYMSYIDSYFSKTVSTISKS</sequence>
<proteinExistence type="predicted"/>
<evidence type="ECO:0000313" key="1">
    <source>
        <dbReference type="EMBL" id="GAG86094.1"/>
    </source>
</evidence>
<dbReference type="EMBL" id="BART01019430">
    <property type="protein sequence ID" value="GAG86094.1"/>
    <property type="molecule type" value="Genomic_DNA"/>
</dbReference>
<reference evidence="1" key="1">
    <citation type="journal article" date="2014" name="Front. Microbiol.">
        <title>High frequency of phylogenetically diverse reductive dehalogenase-homologous genes in deep subseafloor sedimentary metagenomes.</title>
        <authorList>
            <person name="Kawai M."/>
            <person name="Futagami T."/>
            <person name="Toyoda A."/>
            <person name="Takaki Y."/>
            <person name="Nishi S."/>
            <person name="Hori S."/>
            <person name="Arai W."/>
            <person name="Tsubouchi T."/>
            <person name="Morono Y."/>
            <person name="Uchiyama I."/>
            <person name="Ito T."/>
            <person name="Fujiyama A."/>
            <person name="Inagaki F."/>
            <person name="Takami H."/>
        </authorList>
    </citation>
    <scope>NUCLEOTIDE SEQUENCE</scope>
    <source>
        <strain evidence="1">Expedition CK06-06</strain>
    </source>
</reference>